<dbReference type="Proteomes" id="UP000676409">
    <property type="component" value="Chromosome"/>
</dbReference>
<evidence type="ECO:0000256" key="1">
    <source>
        <dbReference type="ARBA" id="ARBA00003416"/>
    </source>
</evidence>
<keyword evidence="8" id="KW-1185">Reference proteome</keyword>
<sequence length="516" mass="56704">MLVLIFVVLAICATILLAAGATFLQQRSIASRLAQMESALKALEPALRAESKAGRDELREILAGHNQALEGRLAAFSQAQSEAQRLIEERLTGFANSQAEQMAALRREAVEGRTAQENALKERTDAFAETQTKRLGETNAAMTALAERLEKAQGESRQALKEALEAVTAQIKAMTESNEKRHDAIREALTQSLEAVRKDNETKLEAMRATVEEKLQGTLEQRLGESFKLVSERLEQVHKGLGEMQLLATGVGDLKRVLTNVKSRGGWGEVQLGILLEDMLLTDQYAQNVRIKPDSGEMVEFAVRLPGKGEGPPVFLPIDAKFPQEDYDRLLTAQEAGGAEEVEKAAAALERAIRAEAKRISEKYVCPPHSTDFAIMYLPTEGLFAEVIRRPGLCSDIQTKHRVMMTGPTTLAALLSSLQMGFRTLAIEKRSSEVWQVLSAAKTEFRKYGEVWDKIGRQLDSAKKTVDEAGRRTRAVERKLRDVETLEAATSVDDVLGLSASAAFEADDEGLDEAEA</sequence>
<dbReference type="GO" id="GO:0006310">
    <property type="term" value="P:DNA recombination"/>
    <property type="evidence" value="ECO:0007669"/>
    <property type="project" value="UniProtKB-KW"/>
</dbReference>
<dbReference type="KEGG" id="caul:KCG34_09975"/>
<keyword evidence="4 6" id="KW-0175">Coiled coil</keyword>
<dbReference type="InterPro" id="IPR003798">
    <property type="entry name" value="DNA_recombination_RmuC"/>
</dbReference>
<dbReference type="SUPFAM" id="SSF58113">
    <property type="entry name" value="Apolipoprotein A-I"/>
    <property type="match status" value="1"/>
</dbReference>
<keyword evidence="5" id="KW-0233">DNA recombination</keyword>
<name>A0A975G3E6_9CAUL</name>
<gene>
    <name evidence="7" type="primary">rmuC</name>
    <name evidence="7" type="ORF">KCG34_09975</name>
</gene>
<protein>
    <recommendedName>
        <fullName evidence="3">DNA recombination protein RmuC homolog</fullName>
    </recommendedName>
</protein>
<feature type="coiled-coil region" evidence="6">
    <location>
        <begin position="135"/>
        <end position="177"/>
    </location>
</feature>
<dbReference type="Pfam" id="PF02646">
    <property type="entry name" value="RmuC"/>
    <property type="match status" value="1"/>
</dbReference>
<evidence type="ECO:0000313" key="7">
    <source>
        <dbReference type="EMBL" id="QUD90160.1"/>
    </source>
</evidence>
<dbReference type="RefSeq" id="WP_211940211.1">
    <property type="nucleotide sequence ID" value="NZ_CP073078.1"/>
</dbReference>
<comment type="function">
    <text evidence="1">Involved in DNA recombination.</text>
</comment>
<dbReference type="EMBL" id="CP073078">
    <property type="protein sequence ID" value="QUD90160.1"/>
    <property type="molecule type" value="Genomic_DNA"/>
</dbReference>
<evidence type="ECO:0000256" key="5">
    <source>
        <dbReference type="ARBA" id="ARBA00023172"/>
    </source>
</evidence>
<evidence type="ECO:0000256" key="3">
    <source>
        <dbReference type="ARBA" id="ARBA00021840"/>
    </source>
</evidence>
<dbReference type="PANTHER" id="PTHR30563:SF0">
    <property type="entry name" value="DNA RECOMBINATION PROTEIN RMUC"/>
    <property type="match status" value="1"/>
</dbReference>
<evidence type="ECO:0000313" key="8">
    <source>
        <dbReference type="Proteomes" id="UP000676409"/>
    </source>
</evidence>
<reference evidence="7" key="1">
    <citation type="submission" date="2021-04" db="EMBL/GenBank/DDBJ databases">
        <title>The complete genome sequence of Caulobacter sp. S6.</title>
        <authorList>
            <person name="Tang Y."/>
            <person name="Ouyang W."/>
            <person name="Liu Q."/>
            <person name="Huang B."/>
            <person name="Guo Z."/>
            <person name="Lei P."/>
        </authorList>
    </citation>
    <scope>NUCLEOTIDE SEQUENCE</scope>
    <source>
        <strain evidence="7">S6</strain>
    </source>
</reference>
<evidence type="ECO:0000256" key="2">
    <source>
        <dbReference type="ARBA" id="ARBA00009840"/>
    </source>
</evidence>
<dbReference type="AlphaFoldDB" id="A0A975G3E6"/>
<accession>A0A975G3E6</accession>
<proteinExistence type="inferred from homology"/>
<evidence type="ECO:0000256" key="4">
    <source>
        <dbReference type="ARBA" id="ARBA00023054"/>
    </source>
</evidence>
<evidence type="ECO:0000256" key="6">
    <source>
        <dbReference type="SAM" id="Coils"/>
    </source>
</evidence>
<dbReference type="PANTHER" id="PTHR30563">
    <property type="entry name" value="DNA RECOMBINATION PROTEIN RMUC"/>
    <property type="match status" value="1"/>
</dbReference>
<comment type="similarity">
    <text evidence="2">Belongs to the RmuC family.</text>
</comment>
<organism evidence="7 8">
    <name type="scientific">Phenylobacterium montanum</name>
    <dbReference type="NCBI Taxonomy" id="2823693"/>
    <lineage>
        <taxon>Bacteria</taxon>
        <taxon>Pseudomonadati</taxon>
        <taxon>Pseudomonadota</taxon>
        <taxon>Alphaproteobacteria</taxon>
        <taxon>Caulobacterales</taxon>
        <taxon>Caulobacteraceae</taxon>
        <taxon>Phenylobacterium</taxon>
    </lineage>
</organism>